<evidence type="ECO:0000256" key="13">
    <source>
        <dbReference type="SAM" id="Phobius"/>
    </source>
</evidence>
<feature type="transmembrane region" description="Helical" evidence="13">
    <location>
        <begin position="164"/>
        <end position="186"/>
    </location>
</feature>
<organism evidence="15 16">
    <name type="scientific">Halolactibacillus halophilus</name>
    <dbReference type="NCBI Taxonomy" id="306540"/>
    <lineage>
        <taxon>Bacteria</taxon>
        <taxon>Bacillati</taxon>
        <taxon>Bacillota</taxon>
        <taxon>Bacilli</taxon>
        <taxon>Bacillales</taxon>
        <taxon>Bacillaceae</taxon>
        <taxon>Halolactibacillus</taxon>
    </lineage>
</organism>
<reference evidence="14 17" key="2">
    <citation type="submission" date="2019-07" db="EMBL/GenBank/DDBJ databases">
        <title>Whole genome shotgun sequence of Halolactibacillus halophilus NBRC 100868.</title>
        <authorList>
            <person name="Hosoyama A."/>
            <person name="Uohara A."/>
            <person name="Ohji S."/>
            <person name="Ichikawa N."/>
        </authorList>
    </citation>
    <scope>NUCLEOTIDE SEQUENCE [LARGE SCALE GENOMIC DNA]</scope>
    <source>
        <strain evidence="14 17">NBRC 100868</strain>
    </source>
</reference>
<evidence type="ECO:0000256" key="1">
    <source>
        <dbReference type="ARBA" id="ARBA00003408"/>
    </source>
</evidence>
<dbReference type="CDD" id="cd13138">
    <property type="entry name" value="MATE_yoeA_like"/>
    <property type="match status" value="1"/>
</dbReference>
<feature type="transmembrane region" description="Helical" evidence="13">
    <location>
        <begin position="386"/>
        <end position="408"/>
    </location>
</feature>
<evidence type="ECO:0000256" key="4">
    <source>
        <dbReference type="ARBA" id="ARBA00020268"/>
    </source>
</evidence>
<gene>
    <name evidence="14" type="ORF">HHA03_05110</name>
    <name evidence="15" type="ORF">SAMN05421839_10392</name>
</gene>
<sequence>MGRDMTQGNPLKLIVLFSLPMLLGNVFQQFYSMADTFIVSQTLGMDALAAVGSVGSIMFLILGLAIGLTAGLAVITAQRFGKKDEKALRQSLGVSLIIVIVISIILTIAATLNTRNILELMQTPPEIIDDAYDYLVVIFAGIGATVMFNYLSNVLRAIGDSRTPLLFLIVTSVLNIILDYTFILGFNMNVAGAGYATVISQLIASILCLIYIKKRVRILRVRKSDWTKDWAEYKEHLRIGLPYGFQYSIIAIGSVAIQITLNQLGALSVAAYTASLKIEQLLTMPLQTMGVAMSTYVAQNFGAGEFSRIKQGIKSGVAITLVYAASIGVILLFFGRLLAGFFVEGGNAEVLALSERFFTIQSPFYMLLALVFVLRPSIQGLGNSFVPTVAGVLELVARVTGALVLSEYFGFSGAVMSNPLAWFAATVPLILSVYYTLKILEKEPTKKDLMLSLGSKKVYQQSKTLRKECTCS</sequence>
<evidence type="ECO:0000313" key="14">
    <source>
        <dbReference type="EMBL" id="GEM00979.1"/>
    </source>
</evidence>
<feature type="transmembrane region" description="Helical" evidence="13">
    <location>
        <begin position="87"/>
        <end position="112"/>
    </location>
</feature>
<dbReference type="PIRSF" id="PIRSF006603">
    <property type="entry name" value="DinF"/>
    <property type="match status" value="1"/>
</dbReference>
<dbReference type="STRING" id="306540.SAMN05421839_10392"/>
<feature type="transmembrane region" description="Helical" evidence="13">
    <location>
        <begin position="47"/>
        <end position="75"/>
    </location>
</feature>
<keyword evidence="9 13" id="KW-1133">Transmembrane helix</keyword>
<dbReference type="AlphaFoldDB" id="A0A1I5M244"/>
<evidence type="ECO:0000256" key="9">
    <source>
        <dbReference type="ARBA" id="ARBA00022989"/>
    </source>
</evidence>
<dbReference type="OrthoDB" id="9776324at2"/>
<dbReference type="EMBL" id="FOXC01000003">
    <property type="protein sequence ID" value="SFP03101.1"/>
    <property type="molecule type" value="Genomic_DNA"/>
</dbReference>
<evidence type="ECO:0000313" key="17">
    <source>
        <dbReference type="Proteomes" id="UP000321547"/>
    </source>
</evidence>
<comment type="similarity">
    <text evidence="3">Belongs to the multi antimicrobial extrusion (MATE) (TC 2.A.66.1) family.</text>
</comment>
<feature type="transmembrane region" description="Helical" evidence="13">
    <location>
        <begin position="420"/>
        <end position="437"/>
    </location>
</feature>
<protein>
    <recommendedName>
        <fullName evidence="4">Probable multidrug resistance protein NorM</fullName>
    </recommendedName>
    <alternativeName>
        <fullName evidence="12">Multidrug-efflux transporter</fullName>
    </alternativeName>
</protein>
<evidence type="ECO:0000256" key="11">
    <source>
        <dbReference type="ARBA" id="ARBA00023136"/>
    </source>
</evidence>
<feature type="transmembrane region" description="Helical" evidence="13">
    <location>
        <begin position="192"/>
        <end position="212"/>
    </location>
</feature>
<keyword evidence="11 13" id="KW-0472">Membrane</keyword>
<dbReference type="InterPro" id="IPR048279">
    <property type="entry name" value="MdtK-like"/>
</dbReference>
<reference evidence="15 16" key="1">
    <citation type="submission" date="2016-10" db="EMBL/GenBank/DDBJ databases">
        <authorList>
            <person name="de Groot N.N."/>
        </authorList>
    </citation>
    <scope>NUCLEOTIDE SEQUENCE [LARGE SCALE GENOMIC DNA]</scope>
    <source>
        <strain evidence="15 16">DSM 17073</strain>
    </source>
</reference>
<dbReference type="Proteomes" id="UP000321547">
    <property type="component" value="Unassembled WGS sequence"/>
</dbReference>
<evidence type="ECO:0000313" key="16">
    <source>
        <dbReference type="Proteomes" id="UP000242243"/>
    </source>
</evidence>
<dbReference type="GO" id="GO:0005886">
    <property type="term" value="C:plasma membrane"/>
    <property type="evidence" value="ECO:0007669"/>
    <property type="project" value="UniProtKB-SubCell"/>
</dbReference>
<dbReference type="NCBIfam" id="TIGR00797">
    <property type="entry name" value="matE"/>
    <property type="match status" value="1"/>
</dbReference>
<evidence type="ECO:0000313" key="15">
    <source>
        <dbReference type="EMBL" id="SFP03101.1"/>
    </source>
</evidence>
<accession>A0A1I5M244</accession>
<evidence type="ECO:0000256" key="12">
    <source>
        <dbReference type="ARBA" id="ARBA00031636"/>
    </source>
</evidence>
<feature type="transmembrane region" description="Helical" evidence="13">
    <location>
        <begin position="132"/>
        <end position="152"/>
    </location>
</feature>
<dbReference type="GO" id="GO:0006811">
    <property type="term" value="P:monoatomic ion transport"/>
    <property type="evidence" value="ECO:0007669"/>
    <property type="project" value="UniProtKB-KW"/>
</dbReference>
<evidence type="ECO:0000256" key="7">
    <source>
        <dbReference type="ARBA" id="ARBA00022475"/>
    </source>
</evidence>
<keyword evidence="5" id="KW-0813">Transport</keyword>
<keyword evidence="10" id="KW-0406">Ion transport</keyword>
<evidence type="ECO:0000256" key="10">
    <source>
        <dbReference type="ARBA" id="ARBA00023065"/>
    </source>
</evidence>
<dbReference type="Proteomes" id="UP000242243">
    <property type="component" value="Unassembled WGS sequence"/>
</dbReference>
<keyword evidence="8 13" id="KW-0812">Transmembrane</keyword>
<dbReference type="Pfam" id="PF01554">
    <property type="entry name" value="MatE"/>
    <property type="match status" value="2"/>
</dbReference>
<keyword evidence="6" id="KW-0050">Antiport</keyword>
<evidence type="ECO:0000256" key="6">
    <source>
        <dbReference type="ARBA" id="ARBA00022449"/>
    </source>
</evidence>
<keyword evidence="17" id="KW-1185">Reference proteome</keyword>
<evidence type="ECO:0000256" key="2">
    <source>
        <dbReference type="ARBA" id="ARBA00004651"/>
    </source>
</evidence>
<name>A0A1I5M244_9BACI</name>
<dbReference type="GO" id="GO:0015297">
    <property type="term" value="F:antiporter activity"/>
    <property type="evidence" value="ECO:0007669"/>
    <property type="project" value="UniProtKB-KW"/>
</dbReference>
<dbReference type="PANTHER" id="PTHR43298:SF2">
    <property type="entry name" value="FMN_FAD EXPORTER YEEO-RELATED"/>
    <property type="match status" value="1"/>
</dbReference>
<dbReference type="InterPro" id="IPR002528">
    <property type="entry name" value="MATE_fam"/>
</dbReference>
<keyword evidence="7" id="KW-1003">Cell membrane</keyword>
<dbReference type="PANTHER" id="PTHR43298">
    <property type="entry name" value="MULTIDRUG RESISTANCE PROTEIN NORM-RELATED"/>
    <property type="match status" value="1"/>
</dbReference>
<comment type="subcellular location">
    <subcellularLocation>
        <location evidence="2">Cell membrane</location>
        <topology evidence="2">Multi-pass membrane protein</topology>
    </subcellularLocation>
</comment>
<feature type="transmembrane region" description="Helical" evidence="13">
    <location>
        <begin position="317"/>
        <end position="337"/>
    </location>
</feature>
<feature type="transmembrane region" description="Helical" evidence="13">
    <location>
        <begin position="357"/>
        <end position="374"/>
    </location>
</feature>
<dbReference type="InterPro" id="IPR050222">
    <property type="entry name" value="MATE_MdtK"/>
</dbReference>
<proteinExistence type="inferred from homology"/>
<evidence type="ECO:0000256" key="3">
    <source>
        <dbReference type="ARBA" id="ARBA00010199"/>
    </source>
</evidence>
<dbReference type="GO" id="GO:0042910">
    <property type="term" value="F:xenobiotic transmembrane transporter activity"/>
    <property type="evidence" value="ECO:0007669"/>
    <property type="project" value="InterPro"/>
</dbReference>
<dbReference type="EMBL" id="BJWI01000003">
    <property type="protein sequence ID" value="GEM00979.1"/>
    <property type="molecule type" value="Genomic_DNA"/>
</dbReference>
<evidence type="ECO:0000256" key="5">
    <source>
        <dbReference type="ARBA" id="ARBA00022448"/>
    </source>
</evidence>
<evidence type="ECO:0000256" key="8">
    <source>
        <dbReference type="ARBA" id="ARBA00022692"/>
    </source>
</evidence>
<comment type="function">
    <text evidence="1">Multidrug efflux pump.</text>
</comment>